<evidence type="ECO:0000256" key="3">
    <source>
        <dbReference type="ARBA" id="ARBA00022741"/>
    </source>
</evidence>
<dbReference type="PRINTS" id="PR00449">
    <property type="entry name" value="RASTRNSFRMNG"/>
</dbReference>
<dbReference type="PROSITE" id="PS51419">
    <property type="entry name" value="RAB"/>
    <property type="match status" value="1"/>
</dbReference>
<dbReference type="InterPro" id="IPR005225">
    <property type="entry name" value="Small_GTP-bd"/>
</dbReference>
<dbReference type="GO" id="GO:0012505">
    <property type="term" value="C:endomembrane system"/>
    <property type="evidence" value="ECO:0007669"/>
    <property type="project" value="UniProtKB-SubCell"/>
</dbReference>
<dbReference type="AlphaFoldDB" id="A0A833RMW5"/>
<gene>
    <name evidence="9" type="ORF">FCM35_KLT17911</name>
</gene>
<keyword evidence="3" id="KW-0547">Nucleotide-binding</keyword>
<reference evidence="9" key="1">
    <citation type="submission" date="2020-01" db="EMBL/GenBank/DDBJ databases">
        <title>Genome sequence of Kobresia littledalei, the first chromosome-level genome in the family Cyperaceae.</title>
        <authorList>
            <person name="Qu G."/>
        </authorList>
    </citation>
    <scope>NUCLEOTIDE SEQUENCE</scope>
    <source>
        <strain evidence="9">C.B.Clarke</strain>
        <tissue evidence="9">Leaf</tissue>
    </source>
</reference>
<dbReference type="InterPro" id="IPR050227">
    <property type="entry name" value="Rab"/>
</dbReference>
<evidence type="ECO:0000313" key="10">
    <source>
        <dbReference type="Proteomes" id="UP000623129"/>
    </source>
</evidence>
<evidence type="ECO:0000256" key="5">
    <source>
        <dbReference type="ARBA" id="ARBA00023134"/>
    </source>
</evidence>
<name>A0A833RMW5_9POAL</name>
<evidence type="ECO:0000256" key="4">
    <source>
        <dbReference type="ARBA" id="ARBA00022927"/>
    </source>
</evidence>
<dbReference type="SMART" id="SM00173">
    <property type="entry name" value="RAS"/>
    <property type="match status" value="1"/>
</dbReference>
<dbReference type="PANTHER" id="PTHR47977">
    <property type="entry name" value="RAS-RELATED PROTEIN RAB"/>
    <property type="match status" value="1"/>
</dbReference>
<dbReference type="Pfam" id="PF00071">
    <property type="entry name" value="Ras"/>
    <property type="match status" value="1"/>
</dbReference>
<evidence type="ECO:0000256" key="6">
    <source>
        <dbReference type="ARBA" id="ARBA00023288"/>
    </source>
</evidence>
<evidence type="ECO:0000256" key="7">
    <source>
        <dbReference type="ARBA" id="ARBA00023289"/>
    </source>
</evidence>
<dbReference type="SUPFAM" id="SSF52540">
    <property type="entry name" value="P-loop containing nucleoside triphosphate hydrolases"/>
    <property type="match status" value="1"/>
</dbReference>
<dbReference type="PROSITE" id="PS51421">
    <property type="entry name" value="RAS"/>
    <property type="match status" value="1"/>
</dbReference>
<dbReference type="Proteomes" id="UP000623129">
    <property type="component" value="Unassembled WGS sequence"/>
</dbReference>
<evidence type="ECO:0000256" key="8">
    <source>
        <dbReference type="ARBA" id="ARBA00037868"/>
    </source>
</evidence>
<dbReference type="GO" id="GO:0015031">
    <property type="term" value="P:protein transport"/>
    <property type="evidence" value="ECO:0007669"/>
    <property type="project" value="UniProtKB-KW"/>
</dbReference>
<dbReference type="SMART" id="SM00174">
    <property type="entry name" value="RHO"/>
    <property type="match status" value="1"/>
</dbReference>
<keyword evidence="5" id="KW-0342">GTP-binding</keyword>
<comment type="caution">
    <text evidence="9">The sequence shown here is derived from an EMBL/GenBank/DDBJ whole genome shotgun (WGS) entry which is preliminary data.</text>
</comment>
<evidence type="ECO:0000313" key="9">
    <source>
        <dbReference type="EMBL" id="KAF3337324.1"/>
    </source>
</evidence>
<keyword evidence="10" id="KW-1185">Reference proteome</keyword>
<keyword evidence="6" id="KW-0449">Lipoprotein</keyword>
<dbReference type="GO" id="GO:0005525">
    <property type="term" value="F:GTP binding"/>
    <property type="evidence" value="ECO:0007669"/>
    <property type="project" value="UniProtKB-KW"/>
</dbReference>
<accession>A0A833RMW5</accession>
<dbReference type="InterPro" id="IPR027417">
    <property type="entry name" value="P-loop_NTPase"/>
</dbReference>
<dbReference type="InterPro" id="IPR057289">
    <property type="entry name" value="Rab1/Ypt1"/>
</dbReference>
<keyword evidence="7" id="KW-0636">Prenylation</keyword>
<dbReference type="GO" id="GO:0003924">
    <property type="term" value="F:GTPase activity"/>
    <property type="evidence" value="ECO:0007669"/>
    <property type="project" value="InterPro"/>
</dbReference>
<dbReference type="SMART" id="SM00176">
    <property type="entry name" value="RAN"/>
    <property type="match status" value="1"/>
</dbReference>
<dbReference type="FunFam" id="3.40.50.300:FF:000069">
    <property type="entry name" value="Ras GTP-binding protein YPT1"/>
    <property type="match status" value="1"/>
</dbReference>
<keyword evidence="2" id="KW-0813">Transport</keyword>
<dbReference type="EMBL" id="SWLB01000006">
    <property type="protein sequence ID" value="KAF3337324.1"/>
    <property type="molecule type" value="Genomic_DNA"/>
</dbReference>
<keyword evidence="4" id="KW-0653">Protein transport</keyword>
<organism evidence="9 10">
    <name type="scientific">Carex littledalei</name>
    <dbReference type="NCBI Taxonomy" id="544730"/>
    <lineage>
        <taxon>Eukaryota</taxon>
        <taxon>Viridiplantae</taxon>
        <taxon>Streptophyta</taxon>
        <taxon>Embryophyta</taxon>
        <taxon>Tracheophyta</taxon>
        <taxon>Spermatophyta</taxon>
        <taxon>Magnoliopsida</taxon>
        <taxon>Liliopsida</taxon>
        <taxon>Poales</taxon>
        <taxon>Cyperaceae</taxon>
        <taxon>Cyperoideae</taxon>
        <taxon>Cariceae</taxon>
        <taxon>Carex</taxon>
        <taxon>Carex subgen. Euthyceras</taxon>
    </lineage>
</organism>
<evidence type="ECO:0000256" key="2">
    <source>
        <dbReference type="ARBA" id="ARBA00022448"/>
    </source>
</evidence>
<dbReference type="InterPro" id="IPR001806">
    <property type="entry name" value="Small_GTPase"/>
</dbReference>
<dbReference type="Gene3D" id="3.40.50.300">
    <property type="entry name" value="P-loop containing nucleotide triphosphate hydrolases"/>
    <property type="match status" value="1"/>
</dbReference>
<proteinExistence type="inferred from homology"/>
<dbReference type="PROSITE" id="PS51420">
    <property type="entry name" value="RHO"/>
    <property type="match status" value="1"/>
</dbReference>
<sequence>MSNDYDYLFKLLLIGDSSVGKSCLLLRFADDSYVDSYISTIGVDFKIRTIDLDGKTVKLQIWDTAGQERFRTITSSYYRGAHGIIIVYDVTEMESYNNVKQWLSEIDRYASDSVCKLLVGNKCDLVDNKVVQTETAQAFADSLGIPFLETSAKESINVEKAFLTMSAEIKKRVASQPIVDKKPTTTVQIKGQPLQQKSSSCCSS</sequence>
<dbReference type="NCBIfam" id="TIGR00231">
    <property type="entry name" value="small_GTP"/>
    <property type="match status" value="1"/>
</dbReference>
<protein>
    <submittedName>
        <fullName evidence="9">Ras-related protein RABD1-like isoform X2</fullName>
    </submittedName>
</protein>
<comment type="similarity">
    <text evidence="1">Belongs to the small GTPase superfamily. Rab family.</text>
</comment>
<evidence type="ECO:0000256" key="1">
    <source>
        <dbReference type="ARBA" id="ARBA00006270"/>
    </source>
</evidence>
<comment type="subcellular location">
    <subcellularLocation>
        <location evidence="8">Endomembrane system</location>
        <topology evidence="8">Lipid-anchor</topology>
    </subcellularLocation>
</comment>
<dbReference type="SMART" id="SM00175">
    <property type="entry name" value="RAB"/>
    <property type="match status" value="1"/>
</dbReference>
<dbReference type="OrthoDB" id="9989112at2759"/>
<dbReference type="CDD" id="cd01869">
    <property type="entry name" value="Rab1_Ypt1"/>
    <property type="match status" value="1"/>
</dbReference>